<accession>A0A328AU86</accession>
<comment type="caution">
    <text evidence="3">The sequence shown here is derived from an EMBL/GenBank/DDBJ whole genome shotgun (WGS) entry which is preliminary data.</text>
</comment>
<dbReference type="PIRSF" id="PIRSF006487">
    <property type="entry name" value="GcvT"/>
    <property type="match status" value="1"/>
</dbReference>
<keyword evidence="1" id="KW-0809">Transit peptide</keyword>
<dbReference type="AlphaFoldDB" id="A0A328AU86"/>
<evidence type="ECO:0000256" key="1">
    <source>
        <dbReference type="ARBA" id="ARBA00022946"/>
    </source>
</evidence>
<dbReference type="InterPro" id="IPR017703">
    <property type="entry name" value="YgfZ/GCV_T_CS"/>
</dbReference>
<gene>
    <name evidence="3" type="ORF">DJ018_01850</name>
</gene>
<dbReference type="RefSeq" id="WP_111514627.1">
    <property type="nucleotide sequence ID" value="NZ_QFYR01000001.1"/>
</dbReference>
<protein>
    <submittedName>
        <fullName evidence="3">Folate-binding protein</fullName>
    </submittedName>
</protein>
<dbReference type="Gene3D" id="3.30.1360.120">
    <property type="entry name" value="Probable tRNA modification gtpase trme, domain 1"/>
    <property type="match status" value="2"/>
</dbReference>
<evidence type="ECO:0000259" key="2">
    <source>
        <dbReference type="Pfam" id="PF25455"/>
    </source>
</evidence>
<dbReference type="Pfam" id="PF25455">
    <property type="entry name" value="Beta-barrel_CAF17_C"/>
    <property type="match status" value="1"/>
</dbReference>
<dbReference type="PANTHER" id="PTHR22602">
    <property type="entry name" value="TRANSFERASE CAF17, MITOCHONDRIAL-RELATED"/>
    <property type="match status" value="1"/>
</dbReference>
<evidence type="ECO:0000313" key="3">
    <source>
        <dbReference type="EMBL" id="RAK58177.1"/>
    </source>
</evidence>
<organism evidence="3 4">
    <name type="scientific">Phenylobacterium deserti</name>
    <dbReference type="NCBI Taxonomy" id="1914756"/>
    <lineage>
        <taxon>Bacteria</taxon>
        <taxon>Pseudomonadati</taxon>
        <taxon>Pseudomonadota</taxon>
        <taxon>Alphaproteobacteria</taxon>
        <taxon>Caulobacterales</taxon>
        <taxon>Caulobacteraceae</taxon>
        <taxon>Phenylobacterium</taxon>
    </lineage>
</organism>
<keyword evidence="4" id="KW-1185">Reference proteome</keyword>
<dbReference type="InterPro" id="IPR057460">
    <property type="entry name" value="CAF17_C"/>
</dbReference>
<reference evidence="4" key="1">
    <citation type="submission" date="2018-05" db="EMBL/GenBank/DDBJ databases">
        <authorList>
            <person name="Li X."/>
        </authorList>
    </citation>
    <scope>NUCLEOTIDE SEQUENCE [LARGE SCALE GENOMIC DNA]</scope>
    <source>
        <strain evidence="4">YIM 73061</strain>
    </source>
</reference>
<dbReference type="GO" id="GO:0016226">
    <property type="term" value="P:iron-sulfur cluster assembly"/>
    <property type="evidence" value="ECO:0007669"/>
    <property type="project" value="TreeGrafter"/>
</dbReference>
<dbReference type="EMBL" id="QFYR01000001">
    <property type="protein sequence ID" value="RAK58177.1"/>
    <property type="molecule type" value="Genomic_DNA"/>
</dbReference>
<dbReference type="OrthoDB" id="9796287at2"/>
<dbReference type="Proteomes" id="UP000249725">
    <property type="component" value="Unassembled WGS sequence"/>
</dbReference>
<dbReference type="NCBIfam" id="TIGR03317">
    <property type="entry name" value="ygfZ_signature"/>
    <property type="match status" value="1"/>
</dbReference>
<evidence type="ECO:0000313" key="4">
    <source>
        <dbReference type="Proteomes" id="UP000249725"/>
    </source>
</evidence>
<name>A0A328AU86_9CAUL</name>
<dbReference type="InterPro" id="IPR027266">
    <property type="entry name" value="TrmE/GcvT-like"/>
</dbReference>
<proteinExistence type="predicted"/>
<dbReference type="PANTHER" id="PTHR22602:SF0">
    <property type="entry name" value="TRANSFERASE CAF17, MITOCHONDRIAL-RELATED"/>
    <property type="match status" value="1"/>
</dbReference>
<dbReference type="SUPFAM" id="SSF103025">
    <property type="entry name" value="Folate-binding domain"/>
    <property type="match status" value="1"/>
</dbReference>
<feature type="domain" description="CAF17 C-terminal" evidence="2">
    <location>
        <begin position="211"/>
        <end position="277"/>
    </location>
</feature>
<sequence>MTADSPTFAPLPSRAVIAVSGPEWRAFLHNLLTQDVETIGEGKARFGGLLTPQGRLLYDLFVVGRADGVWLDVAAEHREAILQRLLMYRLRAKVEIAASDAAVSALFSADPQDATDPGAGAGEWVGDPRLPALGLRGYGAEGPVGARAGDEADYDAHRLALGVPGPADWGSDRTYPIEANFDLLAGIDFHKGCFVGQETTSRMKRRGTVKNRMLPLLFDGPAPPFGAEVLAGDLRAGEVLSGAHGRAMALLRLDRIEGAELSVDGRAVRVQRPAWFEAALGQAAA</sequence>
<dbReference type="InterPro" id="IPR045179">
    <property type="entry name" value="YgfZ/GcvT"/>
</dbReference>